<name>E0PPZ6_STRMT</name>
<gene>
    <name evidence="2" type="ORF">HMPREF8571_0613</name>
</gene>
<comment type="caution">
    <text evidence="2">The sequence shown here is derived from an EMBL/GenBank/DDBJ whole genome shotgun (WGS) entry which is preliminary data.</text>
</comment>
<sequence>MWSTLSLKYLSIFADWRTIAMKKYLKYIPYYLVIFFFYWPLYELLSLLISDPYTLKGLYIYNIILFSPLVTFIVSLLYSYRFHFSLWWLLSIGLLYCFTIITFGEFILLYFLAYELFALLGLAAGVGIKHLFQRAKNKKIIQKP</sequence>
<keyword evidence="1" id="KW-0472">Membrane</keyword>
<accession>E0PPZ6</accession>
<evidence type="ECO:0000313" key="2">
    <source>
        <dbReference type="EMBL" id="EFM31243.1"/>
    </source>
</evidence>
<evidence type="ECO:0000256" key="1">
    <source>
        <dbReference type="SAM" id="Phobius"/>
    </source>
</evidence>
<protein>
    <submittedName>
        <fullName evidence="2">Uncharacterized protein</fullName>
    </submittedName>
</protein>
<dbReference type="AlphaFoldDB" id="E0PPZ6"/>
<keyword evidence="1" id="KW-0812">Transmembrane</keyword>
<keyword evidence="1" id="KW-1133">Transmembrane helix</keyword>
<dbReference type="HOGENOM" id="CLU_163419_0_0_9"/>
<dbReference type="Proteomes" id="UP000003823">
    <property type="component" value="Unassembled WGS sequence"/>
</dbReference>
<feature type="transmembrane region" description="Helical" evidence="1">
    <location>
        <begin position="85"/>
        <end position="103"/>
    </location>
</feature>
<feature type="transmembrane region" description="Helical" evidence="1">
    <location>
        <begin position="27"/>
        <end position="47"/>
    </location>
</feature>
<organism evidence="2 3">
    <name type="scientific">Streptococcus mitis ATCC 6249</name>
    <dbReference type="NCBI Taxonomy" id="864567"/>
    <lineage>
        <taxon>Bacteria</taxon>
        <taxon>Bacillati</taxon>
        <taxon>Bacillota</taxon>
        <taxon>Bacilli</taxon>
        <taxon>Lactobacillales</taxon>
        <taxon>Streptococcaceae</taxon>
        <taxon>Streptococcus</taxon>
        <taxon>Streptococcus mitis group</taxon>
    </lineage>
</organism>
<proteinExistence type="predicted"/>
<feature type="transmembrane region" description="Helical" evidence="1">
    <location>
        <begin position="109"/>
        <end position="132"/>
    </location>
</feature>
<dbReference type="EMBL" id="AEEN01000012">
    <property type="protein sequence ID" value="EFM31243.1"/>
    <property type="molecule type" value="Genomic_DNA"/>
</dbReference>
<feature type="transmembrane region" description="Helical" evidence="1">
    <location>
        <begin position="59"/>
        <end position="78"/>
    </location>
</feature>
<evidence type="ECO:0000313" key="3">
    <source>
        <dbReference type="Proteomes" id="UP000003823"/>
    </source>
</evidence>
<dbReference type="eggNOG" id="ENOG5030965">
    <property type="taxonomic scope" value="Bacteria"/>
</dbReference>
<reference evidence="2 3" key="1">
    <citation type="submission" date="2010-07" db="EMBL/GenBank/DDBJ databases">
        <authorList>
            <person name="Muzny D."/>
            <person name="Qin X."/>
            <person name="Deng J."/>
            <person name="Jiang H."/>
            <person name="Liu Y."/>
            <person name="Qu J."/>
            <person name="Song X.-Z."/>
            <person name="Zhang L."/>
            <person name="Thornton R."/>
            <person name="Coyle M."/>
            <person name="Francisco L."/>
            <person name="Jackson L."/>
            <person name="Javaid M."/>
            <person name="Korchina V."/>
            <person name="Kovar C."/>
            <person name="Mata R."/>
            <person name="Mathew T."/>
            <person name="Ngo R."/>
            <person name="Nguyen L."/>
            <person name="Nguyen N."/>
            <person name="Okwuonu G."/>
            <person name="Ongeri F."/>
            <person name="Pham C."/>
            <person name="Simmons D."/>
            <person name="Wilczek-Boney K."/>
            <person name="Hale W."/>
            <person name="Jakkamsetti A."/>
            <person name="Pham P."/>
            <person name="Ruth R."/>
            <person name="San Lucas F."/>
            <person name="Warren J."/>
            <person name="Zhang J."/>
            <person name="Zhao Z."/>
            <person name="Zhou C."/>
            <person name="Zhu D."/>
            <person name="Lee S."/>
            <person name="Bess C."/>
            <person name="Blankenburg K."/>
            <person name="Forbes L."/>
            <person name="Fu Q."/>
            <person name="Gubbala S."/>
            <person name="Hirani K."/>
            <person name="Jayaseelan J.C."/>
            <person name="Lara F."/>
            <person name="Munidasa M."/>
            <person name="Palculict T."/>
            <person name="Patil S."/>
            <person name="Pu L.-L."/>
            <person name="Saada N."/>
            <person name="Tang L."/>
            <person name="Weissenberger G."/>
            <person name="Zhu Y."/>
            <person name="Hemphill L."/>
            <person name="Shang Y."/>
            <person name="Youmans B."/>
            <person name="Ayvaz T."/>
            <person name="Ross M."/>
            <person name="Santibanez J."/>
            <person name="Aqrawi P."/>
            <person name="Gross S."/>
            <person name="Joshi V."/>
            <person name="Fowler G."/>
            <person name="Nazareth L."/>
            <person name="Reid J."/>
            <person name="Worley K."/>
            <person name="Petrosino J."/>
            <person name="Highlander S."/>
            <person name="Gibbs R."/>
        </authorList>
    </citation>
    <scope>NUCLEOTIDE SEQUENCE [LARGE SCALE GENOMIC DNA]</scope>
    <source>
        <strain evidence="2 3">ATCC 6249</strain>
    </source>
</reference>